<feature type="compositionally biased region" description="Basic and acidic residues" evidence="1">
    <location>
        <begin position="394"/>
        <end position="414"/>
    </location>
</feature>
<evidence type="ECO:0000313" key="4">
    <source>
        <dbReference type="Proteomes" id="UP001176961"/>
    </source>
</evidence>
<evidence type="ECO:0000259" key="2">
    <source>
        <dbReference type="Pfam" id="PF24983"/>
    </source>
</evidence>
<feature type="region of interest" description="Disordered" evidence="1">
    <location>
        <begin position="34"/>
        <end position="105"/>
    </location>
</feature>
<protein>
    <recommendedName>
        <fullName evidence="2">DUF7774 domain-containing protein</fullName>
    </recommendedName>
</protein>
<name>A0AA36H906_CYLNA</name>
<comment type="caution">
    <text evidence="3">The sequence shown here is derived from an EMBL/GenBank/DDBJ whole genome shotgun (WGS) entry which is preliminary data.</text>
</comment>
<feature type="compositionally biased region" description="Basic and acidic residues" evidence="1">
    <location>
        <begin position="541"/>
        <end position="600"/>
    </location>
</feature>
<feature type="compositionally biased region" description="Basic and acidic residues" evidence="1">
    <location>
        <begin position="650"/>
        <end position="681"/>
    </location>
</feature>
<evidence type="ECO:0000313" key="3">
    <source>
        <dbReference type="EMBL" id="CAJ0606182.1"/>
    </source>
</evidence>
<feature type="region of interest" description="Disordered" evidence="1">
    <location>
        <begin position="906"/>
        <end position="1006"/>
    </location>
</feature>
<dbReference type="Pfam" id="PF24983">
    <property type="entry name" value="DUF7774"/>
    <property type="match status" value="1"/>
</dbReference>
<dbReference type="AlphaFoldDB" id="A0AA36H906"/>
<organism evidence="3 4">
    <name type="scientific">Cylicocyclus nassatus</name>
    <name type="common">Nematode worm</name>
    <dbReference type="NCBI Taxonomy" id="53992"/>
    <lineage>
        <taxon>Eukaryota</taxon>
        <taxon>Metazoa</taxon>
        <taxon>Ecdysozoa</taxon>
        <taxon>Nematoda</taxon>
        <taxon>Chromadorea</taxon>
        <taxon>Rhabditida</taxon>
        <taxon>Rhabditina</taxon>
        <taxon>Rhabditomorpha</taxon>
        <taxon>Strongyloidea</taxon>
        <taxon>Strongylidae</taxon>
        <taxon>Cylicocyclus</taxon>
    </lineage>
</organism>
<feature type="domain" description="DUF7774" evidence="2">
    <location>
        <begin position="128"/>
        <end position="221"/>
    </location>
</feature>
<reference evidence="3" key="1">
    <citation type="submission" date="2023-07" db="EMBL/GenBank/DDBJ databases">
        <authorList>
            <consortium name="CYATHOMIX"/>
        </authorList>
    </citation>
    <scope>NUCLEOTIDE SEQUENCE</scope>
    <source>
        <strain evidence="3">N/A</strain>
    </source>
</reference>
<feature type="compositionally biased region" description="Basic residues" evidence="1">
    <location>
        <begin position="68"/>
        <end position="80"/>
    </location>
</feature>
<dbReference type="EMBL" id="CATQJL010000316">
    <property type="protein sequence ID" value="CAJ0606182.1"/>
    <property type="molecule type" value="Genomic_DNA"/>
</dbReference>
<dbReference type="Proteomes" id="UP001176961">
    <property type="component" value="Unassembled WGS sequence"/>
</dbReference>
<feature type="compositionally biased region" description="Polar residues" evidence="1">
    <location>
        <begin position="338"/>
        <end position="348"/>
    </location>
</feature>
<feature type="compositionally biased region" description="Basic and acidic residues" evidence="1">
    <location>
        <begin position="941"/>
        <end position="992"/>
    </location>
</feature>
<feature type="compositionally biased region" description="Basic and acidic residues" evidence="1">
    <location>
        <begin position="422"/>
        <end position="436"/>
    </location>
</feature>
<accession>A0AA36H906</accession>
<dbReference type="PANTHER" id="PTHR38630">
    <property type="entry name" value="PROTEIN CBG12780"/>
    <property type="match status" value="1"/>
</dbReference>
<feature type="region of interest" description="Disordered" evidence="1">
    <location>
        <begin position="266"/>
        <end position="290"/>
    </location>
</feature>
<feature type="compositionally biased region" description="Basic and acidic residues" evidence="1">
    <location>
        <begin position="729"/>
        <end position="784"/>
    </location>
</feature>
<feature type="region of interest" description="Disordered" evidence="1">
    <location>
        <begin position="326"/>
        <end position="460"/>
    </location>
</feature>
<feature type="region of interest" description="Disordered" evidence="1">
    <location>
        <begin position="539"/>
        <end position="784"/>
    </location>
</feature>
<keyword evidence="4" id="KW-1185">Reference proteome</keyword>
<feature type="compositionally biased region" description="Basic and acidic residues" evidence="1">
    <location>
        <begin position="447"/>
        <end position="460"/>
    </location>
</feature>
<feature type="compositionally biased region" description="Basic and acidic residues" evidence="1">
    <location>
        <begin position="354"/>
        <end position="370"/>
    </location>
</feature>
<feature type="compositionally biased region" description="Basic and acidic residues" evidence="1">
    <location>
        <begin position="328"/>
        <end position="337"/>
    </location>
</feature>
<feature type="compositionally biased region" description="Basic and acidic residues" evidence="1">
    <location>
        <begin position="34"/>
        <end position="45"/>
    </location>
</feature>
<feature type="compositionally biased region" description="Basic and acidic residues" evidence="1">
    <location>
        <begin position="620"/>
        <end position="641"/>
    </location>
</feature>
<evidence type="ECO:0000256" key="1">
    <source>
        <dbReference type="SAM" id="MobiDB-lite"/>
    </source>
</evidence>
<dbReference type="InterPro" id="IPR056676">
    <property type="entry name" value="DUF7774"/>
</dbReference>
<proteinExistence type="predicted"/>
<sequence length="1006" mass="115159">MPLKSKTISVRANLCRRIEVLRKLFKTFHEKERSFRTKASEEAAPKKKKRGSDSLAKTEFEEVQVVRRPARSAGRRKSALHWKQEHKMESPSARRGGMTPKKEDKMTIKEETKVAGDVKDLSVEDVVQSKDFWIALKILDEVSKVKMLEKLLNEEDTAVVRRLFEENLAKPSYKEIKLFHRAMNKLWEEVMCNLGQFHFEHEAHVLLCEREKAKSRFLDVMLICPSTLPQSWGGQHICHLTESEAGSLLVPVMAVDEIALLHPTLSERTEENKEQMVKPEKSSFKAEKGLEKRKGHVDIAASLAEGEAKDYDNVDSKDLNEYLSQLGRTEEGLEKQKASTTIKRSTATEAPAEPSKKGQHEKRLEKEISGRRLLPLKDLARTQEDLSPTQTPLLREKERGEGESKKYSKEEGVKVVRRKLMKEKAMPAEPKPDHSTKVSRTPQESPKLQKEAKTSIIPKEHVLSKAKQEVIKLVSTTQSEKKQEQIKTTQEKPKEDGLCKVEKVAATVPTAQEITKKTVECPTKDGLGKKIKEIVASVPKTPKESTKIQEEEKLLLKPEKDELSKRKKEESTTAPGERETSTKRKESLHAKEMPMQDELGKKKKKLILAAVSRTPLETPKVQREAKPTVKPKDHELDKPVKQEIMTASKTPKEGEERRGEIKLIEEKPKEDELCKPKKEEVLNAVSSTLQDTTRKRTEERIEDKKNELNKEKEEPVQAVPQTPQKSAKIQREERPAKPKKIEPSKQKEEVSKAASDKQAESTKKRREEKECTEPKVEKKDDKQIGELKAIFDERQKIEKHRSKEALVKEKTKLDDLSVPKKEKIPMATSRTPQQRLAERFTVNLKEYGLKKEQSPKSIPKVVDERKEILPEKAQDEEANLKKTNEPPVAAEKFVKVEEKEELEKQILSEMLQKTQEDDTGNFPKVAEGDRKPKELKKKEKVGKSCDNEKFENAKKGSEREHKKGEKSTASDEAHAKLEKEKKRTHGKMEKTKTLSKVRKFFSDNVE</sequence>
<dbReference type="PANTHER" id="PTHR38630:SF1">
    <property type="entry name" value="DEK_C DOMAIN-CONTAINING PROTEIN-RELATED"/>
    <property type="match status" value="1"/>
</dbReference>
<feature type="compositionally biased region" description="Basic and acidic residues" evidence="1">
    <location>
        <begin position="692"/>
        <end position="715"/>
    </location>
</feature>
<gene>
    <name evidence="3" type="ORF">CYNAS_LOCUS18165</name>
</gene>